<proteinExistence type="predicted"/>
<gene>
    <name evidence="4" type="ORF">QTN89_17130</name>
</gene>
<evidence type="ECO:0000256" key="1">
    <source>
        <dbReference type="SAM" id="MobiDB-lite"/>
    </source>
</evidence>
<dbReference type="Gene3D" id="2.30.30.700">
    <property type="entry name" value="SLA1 homology domain 1"/>
    <property type="match status" value="1"/>
</dbReference>
<evidence type="ECO:0000256" key="2">
    <source>
        <dbReference type="SAM" id="SignalP"/>
    </source>
</evidence>
<feature type="region of interest" description="Disordered" evidence="1">
    <location>
        <begin position="95"/>
        <end position="127"/>
    </location>
</feature>
<accession>A0ABT7PKY9</accession>
<dbReference type="InterPro" id="IPR007131">
    <property type="entry name" value="SHD1"/>
</dbReference>
<dbReference type="InterPro" id="IPR011048">
    <property type="entry name" value="Haem_d1_sf"/>
</dbReference>
<comment type="caution">
    <text evidence="4">The sequence shown here is derived from an EMBL/GenBank/DDBJ whole genome shotgun (WGS) entry which is preliminary data.</text>
</comment>
<organism evidence="4 5">
    <name type="scientific">Roseiconus lacunae</name>
    <dbReference type="NCBI Taxonomy" id="2605694"/>
    <lineage>
        <taxon>Bacteria</taxon>
        <taxon>Pseudomonadati</taxon>
        <taxon>Planctomycetota</taxon>
        <taxon>Planctomycetia</taxon>
        <taxon>Pirellulales</taxon>
        <taxon>Pirellulaceae</taxon>
        <taxon>Roseiconus</taxon>
    </lineage>
</organism>
<dbReference type="EMBL" id="JASZZN010000012">
    <property type="protein sequence ID" value="MDM4017172.1"/>
    <property type="molecule type" value="Genomic_DNA"/>
</dbReference>
<evidence type="ECO:0000313" key="5">
    <source>
        <dbReference type="Proteomes" id="UP001239462"/>
    </source>
</evidence>
<feature type="chain" id="PRO_5045448489" evidence="2">
    <location>
        <begin position="22"/>
        <end position="649"/>
    </location>
</feature>
<dbReference type="InterPro" id="IPR015943">
    <property type="entry name" value="WD40/YVTN_repeat-like_dom_sf"/>
</dbReference>
<name>A0ABT7PKY9_9BACT</name>
<reference evidence="4 5" key="1">
    <citation type="submission" date="2023-06" db="EMBL/GenBank/DDBJ databases">
        <title>Roseiconus lacunae JC819 isolated from Gulf of Mannar region, Tamil Nadu.</title>
        <authorList>
            <person name="Pk S."/>
            <person name="Ch S."/>
            <person name="Ch V.R."/>
        </authorList>
    </citation>
    <scope>NUCLEOTIDE SEQUENCE [LARGE SCALE GENOMIC DNA]</scope>
    <source>
        <strain evidence="4 5">JC819</strain>
    </source>
</reference>
<evidence type="ECO:0000313" key="4">
    <source>
        <dbReference type="EMBL" id="MDM4017172.1"/>
    </source>
</evidence>
<keyword evidence="5" id="KW-1185">Reference proteome</keyword>
<dbReference type="Proteomes" id="UP001239462">
    <property type="component" value="Unassembled WGS sequence"/>
</dbReference>
<evidence type="ECO:0000259" key="3">
    <source>
        <dbReference type="Pfam" id="PF03983"/>
    </source>
</evidence>
<dbReference type="RefSeq" id="WP_289164641.1">
    <property type="nucleotide sequence ID" value="NZ_JASZZN010000012.1"/>
</dbReference>
<feature type="signal peptide" evidence="2">
    <location>
        <begin position="1"/>
        <end position="21"/>
    </location>
</feature>
<dbReference type="Pfam" id="PF03983">
    <property type="entry name" value="SHD1"/>
    <property type="match status" value="1"/>
</dbReference>
<protein>
    <submittedName>
        <fullName evidence="4">SHD1 domain-containing protein</fullName>
    </submittedName>
</protein>
<feature type="domain" description="SLA1 homology" evidence="3">
    <location>
        <begin position="30"/>
        <end position="85"/>
    </location>
</feature>
<sequence>MVSFRSVRSLAFIAAAFYLSAANWNSIAIADETRTWSDTSGRFKLQATLIEVKGSDVYLKRTDGKTVKVPLQRLSEIDRQFLTELENPFEMVDEVPAEGQPTSPVANRSRPPRRSTGSSGWDHPPVNEWDNIKTVGVGFNNQSWNYTPPKSNRLPFEPKQAMLPKKNNFFEGMRRVEINPLAASAVAGYTWTFSTPTHQSRVSLIDLKTGRSVNSGLVTGNMSPLAVLNDGQTILMQGTGSDRDEYETGDQLQLWTIDGLEVTRSQSWIPFPDEKKSFGKTTNANVRQAIPIQDNRVLILADSGHLACFDIRTLRASWHMRLPSHHAITLTTDRKQLFVYQDHQLLHLDPSSGTVRGQLTLTEKPRLGWTKIRLNESGDRMMITFVNQLRVIDLSNGETVDDYETAGNSPLSPRGLGYPAEDFALLDNHLLVHIPSRIRVCDYKDAAVICCEGGTEFIGLLTDKGGLLVPTSMPHPKAEAVLKQAMDDPSVFLIYPGVEVSLDVSGVPEQYHASVKDNLEESIKRAGYLLKPSAAIEIKASVSGPEQEAISYIARGSYVANKFTSNVTIHANGKEVWTRSSSNIPGVLMTKRGQSIQERIDELGQGPNLSYFKSITLPNLMQKPSESPQGNLQNTLMVSKFTMQGLVDN</sequence>
<keyword evidence="2" id="KW-0732">Signal</keyword>
<dbReference type="SUPFAM" id="SSF51004">
    <property type="entry name" value="C-terminal (heme d1) domain of cytochrome cd1-nitrite reductase"/>
    <property type="match status" value="1"/>
</dbReference>
<dbReference type="Gene3D" id="2.130.10.10">
    <property type="entry name" value="YVTN repeat-like/Quinoprotein amine dehydrogenase"/>
    <property type="match status" value="1"/>
</dbReference>